<evidence type="ECO:0000313" key="2">
    <source>
        <dbReference type="EMBL" id="QGQ96624.1"/>
    </source>
</evidence>
<dbReference type="SMART" id="SM00382">
    <property type="entry name" value="AAA"/>
    <property type="match status" value="1"/>
</dbReference>
<sequence length="202" mass="23426">MKKRPFVISISGISGAGKTSLVNRLTEYFGQEAIYVSLDEYYATTKFPENDMEWVERGADPNEIDDPKYLEDLFTLLSNGSIINPHTKLEVKSTKFIILDEPFGRSRYRMNEIIDLSVHIEIPLEIALARRIQRQLMKDEEPEAFMKFAKEYIPNYLYNGYREFYLAVDRIAKQNCNLKLDGTKSLDDHLQTILNQLSRGNS</sequence>
<keyword evidence="3" id="KW-1185">Reference proteome</keyword>
<proteinExistence type="predicted"/>
<dbReference type="AlphaFoldDB" id="A0A6B8RLI8"/>
<dbReference type="InterPro" id="IPR027417">
    <property type="entry name" value="P-loop_NTPase"/>
</dbReference>
<dbReference type="Pfam" id="PF00485">
    <property type="entry name" value="PRK"/>
    <property type="match status" value="1"/>
</dbReference>
<dbReference type="InterPro" id="IPR003593">
    <property type="entry name" value="AAA+_ATPase"/>
</dbReference>
<name>A0A6B8RLI8_9BACL</name>
<dbReference type="PRINTS" id="PR00988">
    <property type="entry name" value="URIDINKINASE"/>
</dbReference>
<evidence type="ECO:0000259" key="1">
    <source>
        <dbReference type="SMART" id="SM00382"/>
    </source>
</evidence>
<accession>A0A6B8RLI8</accession>
<dbReference type="GO" id="GO:0016301">
    <property type="term" value="F:kinase activity"/>
    <property type="evidence" value="ECO:0007669"/>
    <property type="project" value="InterPro"/>
</dbReference>
<dbReference type="Gene3D" id="3.40.50.300">
    <property type="entry name" value="P-loop containing nucleotide triphosphate hydrolases"/>
    <property type="match status" value="1"/>
</dbReference>
<dbReference type="EMBL" id="CP034235">
    <property type="protein sequence ID" value="QGQ96624.1"/>
    <property type="molecule type" value="Genomic_DNA"/>
</dbReference>
<dbReference type="RefSeq" id="WP_155701696.1">
    <property type="nucleotide sequence ID" value="NZ_CP034235.1"/>
</dbReference>
<feature type="domain" description="AAA+ ATPase" evidence="1">
    <location>
        <begin position="4"/>
        <end position="141"/>
    </location>
</feature>
<protein>
    <recommendedName>
        <fullName evidence="1">AAA+ ATPase domain-containing protein</fullName>
    </recommendedName>
</protein>
<dbReference type="InterPro" id="IPR006083">
    <property type="entry name" value="PRK/URK"/>
</dbReference>
<dbReference type="SUPFAM" id="SSF52540">
    <property type="entry name" value="P-loop containing nucleoside triphosphate hydrolases"/>
    <property type="match status" value="1"/>
</dbReference>
<dbReference type="GO" id="GO:0005524">
    <property type="term" value="F:ATP binding"/>
    <property type="evidence" value="ECO:0007669"/>
    <property type="project" value="InterPro"/>
</dbReference>
<evidence type="ECO:0000313" key="3">
    <source>
        <dbReference type="Proteomes" id="UP000426246"/>
    </source>
</evidence>
<gene>
    <name evidence="2" type="ORF">EHS13_17950</name>
</gene>
<organism evidence="2 3">
    <name type="scientific">Paenibacillus psychroresistens</name>
    <dbReference type="NCBI Taxonomy" id="1778678"/>
    <lineage>
        <taxon>Bacteria</taxon>
        <taxon>Bacillati</taxon>
        <taxon>Bacillota</taxon>
        <taxon>Bacilli</taxon>
        <taxon>Bacillales</taxon>
        <taxon>Paenibacillaceae</taxon>
        <taxon>Paenibacillus</taxon>
    </lineage>
</organism>
<dbReference type="KEGG" id="ppsc:EHS13_17950"/>
<dbReference type="Proteomes" id="UP000426246">
    <property type="component" value="Chromosome"/>
</dbReference>
<reference evidence="3" key="1">
    <citation type="submission" date="2018-11" db="EMBL/GenBank/DDBJ databases">
        <title>Complete genome sequence of Paenibacillus sp. ML311-T8.</title>
        <authorList>
            <person name="Nam Y.-D."/>
            <person name="Kang J."/>
            <person name="Chung W.-H."/>
            <person name="Park Y.S."/>
        </authorList>
    </citation>
    <scope>NUCLEOTIDE SEQUENCE [LARGE SCALE GENOMIC DNA]</scope>
    <source>
        <strain evidence="3">ML311-T8</strain>
    </source>
</reference>
<dbReference type="OrthoDB" id="6291705at2"/>